<keyword evidence="3" id="KW-1185">Reference proteome</keyword>
<dbReference type="PANTHER" id="PTHR47225:SF1">
    <property type="entry name" value="EF-HAND CALCIUM-BINDING DOMAIN-CONTAINING PROTEIN 12"/>
    <property type="match status" value="1"/>
</dbReference>
<dbReference type="Pfam" id="PF00568">
    <property type="entry name" value="WH1"/>
    <property type="match status" value="1"/>
</dbReference>
<accession>A0ABQ8MLX4</accession>
<sequence length="626" mass="70416">MLKSPVLGTECLLGDPTLEEEFRRLKKRDLTETYLFQLACGSLGPQKCSGSAFRKHIMDKMKTSTQPQPKHLDARPAIPASENRGAAGFYSRFPVDKPAEHPDCIRDMKALREALEGMGDLRRWLHNKPILTDLEFAVMEQDRKAKRMSSLLTETRFVRPPPDSSPLALRREVEGVNNFVRMCDACNLSKLLDWNETGKLKRVDLCALFKKEGFFIQPERLNVLMSLLKSKNGNSVTVEDLAAAYWNADYDKTIGSRHHPPVHGEEKDDQEGLQDVEVLVIMRRVLAASKTSCPSSLSGPVGREVDRFSRLSFREYQKTLEQCQRQGLNVSQATLQKVLVLPGDMSLSSIRLGGKGHFRTTRVEGGGHKGHKEMKKQSVCWADPNAFWPGREDHVRLFLPVMTSSAAMVLFQRIERTAVPSPGHWPVNHLGYSTSGDIEAYKSVHSTFMRLYSLKKAKLQWEQELYTPFEYSETCPYFHTFSGDHLHRDLHADTVWGVFLTGKKNLTAGKLSVASTISSPSHNSTQTLPSVTEESMSLAERKGPLPPIPIHARIATLKFNRNASMQNLTIQDSSIPIPSWVPPPPSYQAPTAPPRSVIQDPYSVETKPDFYYNAGTEDESAYDDYL</sequence>
<evidence type="ECO:0000313" key="2">
    <source>
        <dbReference type="EMBL" id="KAI2663705.1"/>
    </source>
</evidence>
<dbReference type="InterPro" id="IPR042847">
    <property type="entry name" value="EFC12"/>
</dbReference>
<organism evidence="2 3">
    <name type="scientific">Labeo rohita</name>
    <name type="common">Indian major carp</name>
    <name type="synonym">Cyprinus rohita</name>
    <dbReference type="NCBI Taxonomy" id="84645"/>
    <lineage>
        <taxon>Eukaryota</taxon>
        <taxon>Metazoa</taxon>
        <taxon>Chordata</taxon>
        <taxon>Craniata</taxon>
        <taxon>Vertebrata</taxon>
        <taxon>Euteleostomi</taxon>
        <taxon>Actinopterygii</taxon>
        <taxon>Neopterygii</taxon>
        <taxon>Teleostei</taxon>
        <taxon>Ostariophysi</taxon>
        <taxon>Cypriniformes</taxon>
        <taxon>Cyprinidae</taxon>
        <taxon>Labeoninae</taxon>
        <taxon>Labeonini</taxon>
        <taxon>Labeo</taxon>
    </lineage>
</organism>
<gene>
    <name evidence="2" type="ORF">H4Q32_012286</name>
</gene>
<reference evidence="2 3" key="1">
    <citation type="submission" date="2022-01" db="EMBL/GenBank/DDBJ databases">
        <title>A high-quality chromosome-level genome assembly of rohu carp, Labeo rohita.</title>
        <authorList>
            <person name="Arick M.A. II"/>
            <person name="Hsu C.-Y."/>
            <person name="Magbanua Z."/>
            <person name="Pechanova O."/>
            <person name="Grover C."/>
            <person name="Miller E."/>
            <person name="Thrash A."/>
            <person name="Ezzel L."/>
            <person name="Alam S."/>
            <person name="Benzie J."/>
            <person name="Hamilton M."/>
            <person name="Karsi A."/>
            <person name="Lawrence M.L."/>
            <person name="Peterson D.G."/>
        </authorList>
    </citation>
    <scope>NUCLEOTIDE SEQUENCE [LARGE SCALE GENOMIC DNA]</scope>
    <source>
        <strain evidence="3">BAU-BD-2019</strain>
        <tissue evidence="2">Blood</tissue>
    </source>
</reference>
<dbReference type="Gene3D" id="2.30.29.30">
    <property type="entry name" value="Pleckstrin-homology domain (PH domain)/Phosphotyrosine-binding domain (PTB)"/>
    <property type="match status" value="1"/>
</dbReference>
<dbReference type="InterPro" id="IPR011993">
    <property type="entry name" value="PH-like_dom_sf"/>
</dbReference>
<feature type="domain" description="WH1" evidence="1">
    <location>
        <begin position="445"/>
        <end position="487"/>
    </location>
</feature>
<evidence type="ECO:0000313" key="3">
    <source>
        <dbReference type="Proteomes" id="UP000830375"/>
    </source>
</evidence>
<comment type="caution">
    <text evidence="2">The sequence shown here is derived from an EMBL/GenBank/DDBJ whole genome shotgun (WGS) entry which is preliminary data.</text>
</comment>
<dbReference type="SUPFAM" id="SSF50729">
    <property type="entry name" value="PH domain-like"/>
    <property type="match status" value="1"/>
</dbReference>
<dbReference type="EMBL" id="JACTAM010000006">
    <property type="protein sequence ID" value="KAI2663705.1"/>
    <property type="molecule type" value="Genomic_DNA"/>
</dbReference>
<evidence type="ECO:0000259" key="1">
    <source>
        <dbReference type="Pfam" id="PF00568"/>
    </source>
</evidence>
<name>A0ABQ8MLX4_LABRO</name>
<proteinExistence type="predicted"/>
<protein>
    <submittedName>
        <fullName evidence="2">Wiskott-Aldrich syndrome protein</fullName>
    </submittedName>
</protein>
<dbReference type="Proteomes" id="UP000830375">
    <property type="component" value="Unassembled WGS sequence"/>
</dbReference>
<dbReference type="InterPro" id="IPR000697">
    <property type="entry name" value="WH1/EVH1_dom"/>
</dbReference>
<dbReference type="PANTHER" id="PTHR47225">
    <property type="entry name" value="EF-HAND CALCIUM-BINDING DOMAIN-CONTAINING PROTEIN 12"/>
    <property type="match status" value="1"/>
</dbReference>